<evidence type="ECO:0000313" key="4">
    <source>
        <dbReference type="Proteomes" id="UP000327085"/>
    </source>
</evidence>
<dbReference type="PANTHER" id="PTHR47074:SF73">
    <property type="entry name" value="OS04G0448401 PROTEIN"/>
    <property type="match status" value="1"/>
</dbReference>
<dbReference type="CDD" id="cd06222">
    <property type="entry name" value="RNase_H_like"/>
    <property type="match status" value="1"/>
</dbReference>
<dbReference type="Gene3D" id="3.30.420.10">
    <property type="entry name" value="Ribonuclease H-like superfamily/Ribonuclease H"/>
    <property type="match status" value="1"/>
</dbReference>
<name>A0A5E4G5N4_PRUDU</name>
<dbReference type="GO" id="GO:0003676">
    <property type="term" value="F:nucleic acid binding"/>
    <property type="evidence" value="ECO:0007669"/>
    <property type="project" value="InterPro"/>
</dbReference>
<dbReference type="InterPro" id="IPR026960">
    <property type="entry name" value="RVT-Znf"/>
</dbReference>
<reference evidence="4" key="1">
    <citation type="journal article" date="2020" name="Plant J.">
        <title>Transposons played a major role in the diversification between the closely related almond and peach genomes: results from the almond genome sequence.</title>
        <authorList>
            <person name="Alioto T."/>
            <person name="Alexiou K.G."/>
            <person name="Bardil A."/>
            <person name="Barteri F."/>
            <person name="Castanera R."/>
            <person name="Cruz F."/>
            <person name="Dhingra A."/>
            <person name="Duval H."/>
            <person name="Fernandez I Marti A."/>
            <person name="Frias L."/>
            <person name="Galan B."/>
            <person name="Garcia J.L."/>
            <person name="Howad W."/>
            <person name="Gomez-Garrido J."/>
            <person name="Gut M."/>
            <person name="Julca I."/>
            <person name="Morata J."/>
            <person name="Puigdomenech P."/>
            <person name="Ribeca P."/>
            <person name="Rubio Cabetas M.J."/>
            <person name="Vlasova A."/>
            <person name="Wirthensohn M."/>
            <person name="Garcia-Mas J."/>
            <person name="Gabaldon T."/>
            <person name="Casacuberta J.M."/>
            <person name="Arus P."/>
        </authorList>
    </citation>
    <scope>NUCLEOTIDE SEQUENCE [LARGE SCALE GENOMIC DNA]</scope>
    <source>
        <strain evidence="4">cv. Texas</strain>
    </source>
</reference>
<dbReference type="InterPro" id="IPR012337">
    <property type="entry name" value="RNaseH-like_sf"/>
</dbReference>
<evidence type="ECO:0000313" key="3">
    <source>
        <dbReference type="EMBL" id="VVA35087.1"/>
    </source>
</evidence>
<feature type="domain" description="RNase H type-1" evidence="1">
    <location>
        <begin position="424"/>
        <end position="544"/>
    </location>
</feature>
<dbReference type="InParanoid" id="A0A5E4G5N4"/>
<dbReference type="InterPro" id="IPR036397">
    <property type="entry name" value="RNaseH_sf"/>
</dbReference>
<dbReference type="InterPro" id="IPR052929">
    <property type="entry name" value="RNase_H-like_EbsB-rel"/>
</dbReference>
<feature type="domain" description="Reverse transcriptase zinc-binding" evidence="2">
    <location>
        <begin position="215"/>
        <end position="312"/>
    </location>
</feature>
<dbReference type="InterPro" id="IPR002156">
    <property type="entry name" value="RNaseH_domain"/>
</dbReference>
<dbReference type="InterPro" id="IPR044730">
    <property type="entry name" value="RNase_H-like_dom_plant"/>
</dbReference>
<evidence type="ECO:0000259" key="1">
    <source>
        <dbReference type="Pfam" id="PF13456"/>
    </source>
</evidence>
<dbReference type="Gramene" id="VVA35087">
    <property type="protein sequence ID" value="VVA35087"/>
    <property type="gene ID" value="Prudul26B016423"/>
</dbReference>
<dbReference type="Pfam" id="PF13966">
    <property type="entry name" value="zf-RVT"/>
    <property type="match status" value="1"/>
</dbReference>
<accession>A0A5E4G5N4</accession>
<dbReference type="AlphaFoldDB" id="A0A5E4G5N4"/>
<dbReference type="OMA" id="EWSWIPR"/>
<dbReference type="GO" id="GO:0004523">
    <property type="term" value="F:RNA-DNA hybrid ribonuclease activity"/>
    <property type="evidence" value="ECO:0007669"/>
    <property type="project" value="InterPro"/>
</dbReference>
<dbReference type="SUPFAM" id="SSF53098">
    <property type="entry name" value="Ribonuclease H-like"/>
    <property type="match status" value="1"/>
</dbReference>
<gene>
    <name evidence="3" type="ORF">ALMOND_2B016423</name>
</gene>
<evidence type="ECO:0000259" key="2">
    <source>
        <dbReference type="Pfam" id="PF13966"/>
    </source>
</evidence>
<protein>
    <submittedName>
        <fullName evidence="3">PREDICTED: reverse mRNAase</fullName>
    </submittedName>
</protein>
<dbReference type="PANTHER" id="PTHR47074">
    <property type="entry name" value="BNAC02G40300D PROTEIN"/>
    <property type="match status" value="1"/>
</dbReference>
<dbReference type="Pfam" id="PF13456">
    <property type="entry name" value="RVT_3"/>
    <property type="match status" value="1"/>
</dbReference>
<dbReference type="EMBL" id="CABIKO010000369">
    <property type="protein sequence ID" value="VVA35087.1"/>
    <property type="molecule type" value="Genomic_DNA"/>
</dbReference>
<dbReference type="Proteomes" id="UP000327085">
    <property type="component" value="Chromosome 4"/>
</dbReference>
<organism evidence="3 4">
    <name type="scientific">Prunus dulcis</name>
    <name type="common">Almond</name>
    <name type="synonym">Amygdalus dulcis</name>
    <dbReference type="NCBI Taxonomy" id="3755"/>
    <lineage>
        <taxon>Eukaryota</taxon>
        <taxon>Viridiplantae</taxon>
        <taxon>Streptophyta</taxon>
        <taxon>Embryophyta</taxon>
        <taxon>Tracheophyta</taxon>
        <taxon>Spermatophyta</taxon>
        <taxon>Magnoliopsida</taxon>
        <taxon>eudicotyledons</taxon>
        <taxon>Gunneridae</taxon>
        <taxon>Pentapetalae</taxon>
        <taxon>rosids</taxon>
        <taxon>fabids</taxon>
        <taxon>Rosales</taxon>
        <taxon>Rosaceae</taxon>
        <taxon>Amygdaloideae</taxon>
        <taxon>Amygdaleae</taxon>
        <taxon>Prunus</taxon>
    </lineage>
</organism>
<sequence length="585" mass="66477">MALGFVRERVKKKIEGWKASCLSLASKEVLIKAVASLPMHCFKFPAGLCQEINGDLARFWWANQENDHKIHWRSWDKLDVRKENGSLGFRDLLDFNLALLGKQCWRLINNPDSLWARFLKARYFPNSDFWNAEVGHRASWAWLPHNDVIVPTRPLSANTPIFVEEIMNKLERSWDLSRVSLFLDQQTIRCILSLPIGISSLPDRWIWPWTSNGEYSVKSAYHITYSMANSRIVGPPQTSHVVSTQVWKGLWKLKSLPKIKIFCWRILSNAIATKLNLFKRKISQSPMCPVCENNEESVEHLFLLCPWTAAVWFGSPLNYRVHSQSITTFDNRLNSMFQLNLTSSLDKNRLMTIISFLLWEIWKARCKFLIEGRQLHPIPVLHQAMRAANEFIEANVSQSTHSDYVTLISTRAWTPPSDGFVKVNTDAAWIKESNRSGVGVLIRDSAGNVRGGLADNLYCCSALHAEAEATLRGLSLAKRKGFSKVMLETDSTILKQSVEGMTNNGAWSILPTILEIRRLANNFQRVEWSWIPRSINKAAQAAASIGIRAVAQICWAKGPPPSLQGLLEADGLPDHQPNVLIYILY</sequence>
<proteinExistence type="predicted"/>